<dbReference type="RefSeq" id="WP_106515467.1">
    <property type="nucleotide sequence ID" value="NZ_PXYI01000010.1"/>
</dbReference>
<dbReference type="PANTHER" id="PTHR43811">
    <property type="entry name" value="FKBP-TYPE PEPTIDYL-PROLYL CIS-TRANS ISOMERASE FKPA"/>
    <property type="match status" value="1"/>
</dbReference>
<keyword evidence="4 5" id="KW-0413">Isomerase</keyword>
<evidence type="ECO:0000259" key="8">
    <source>
        <dbReference type="PROSITE" id="PS50059"/>
    </source>
</evidence>
<gene>
    <name evidence="9" type="ORF">C7I55_23410</name>
</gene>
<evidence type="ECO:0000256" key="1">
    <source>
        <dbReference type="ARBA" id="ARBA00000971"/>
    </source>
</evidence>
<keyword evidence="10" id="KW-1185">Reference proteome</keyword>
<evidence type="ECO:0000256" key="3">
    <source>
        <dbReference type="ARBA" id="ARBA00023110"/>
    </source>
</evidence>
<protein>
    <recommendedName>
        <fullName evidence="6">Peptidyl-prolyl cis-trans isomerase</fullName>
        <ecNumber evidence="6">5.2.1.8</ecNumber>
    </recommendedName>
</protein>
<dbReference type="EC" id="5.2.1.8" evidence="6"/>
<dbReference type="Gene3D" id="3.10.50.40">
    <property type="match status" value="1"/>
</dbReference>
<name>A0A2P7QGC7_9SPHN</name>
<accession>A0A2P7QGC7</accession>
<dbReference type="PANTHER" id="PTHR43811:SF19">
    <property type="entry name" value="39 KDA FK506-BINDING NUCLEAR PROTEIN"/>
    <property type="match status" value="1"/>
</dbReference>
<dbReference type="OrthoDB" id="9812109at2"/>
<dbReference type="EMBL" id="PXYI01000010">
    <property type="protein sequence ID" value="PSJ37024.1"/>
    <property type="molecule type" value="Genomic_DNA"/>
</dbReference>
<feature type="domain" description="PPIase FKBP-type" evidence="8">
    <location>
        <begin position="66"/>
        <end position="152"/>
    </location>
</feature>
<feature type="compositionally biased region" description="Gly residues" evidence="7">
    <location>
        <begin position="181"/>
        <end position="190"/>
    </location>
</feature>
<evidence type="ECO:0000256" key="2">
    <source>
        <dbReference type="ARBA" id="ARBA00006577"/>
    </source>
</evidence>
<evidence type="ECO:0000256" key="6">
    <source>
        <dbReference type="RuleBase" id="RU003915"/>
    </source>
</evidence>
<keyword evidence="3 5" id="KW-0697">Rotamase</keyword>
<dbReference type="PROSITE" id="PS50059">
    <property type="entry name" value="FKBP_PPIASE"/>
    <property type="match status" value="1"/>
</dbReference>
<organism evidence="9 10">
    <name type="scientific">Allosphingosinicella deserti</name>
    <dbReference type="NCBI Taxonomy" id="2116704"/>
    <lineage>
        <taxon>Bacteria</taxon>
        <taxon>Pseudomonadati</taxon>
        <taxon>Pseudomonadota</taxon>
        <taxon>Alphaproteobacteria</taxon>
        <taxon>Sphingomonadales</taxon>
        <taxon>Sphingomonadaceae</taxon>
        <taxon>Allosphingosinicella</taxon>
    </lineage>
</organism>
<dbReference type="AlphaFoldDB" id="A0A2P7QGC7"/>
<dbReference type="InterPro" id="IPR001179">
    <property type="entry name" value="PPIase_FKBP_dom"/>
</dbReference>
<evidence type="ECO:0000256" key="7">
    <source>
        <dbReference type="SAM" id="MobiDB-lite"/>
    </source>
</evidence>
<comment type="caution">
    <text evidence="9">The sequence shown here is derived from an EMBL/GenBank/DDBJ whole genome shotgun (WGS) entry which is preliminary data.</text>
</comment>
<dbReference type="Pfam" id="PF00254">
    <property type="entry name" value="FKBP_C"/>
    <property type="match status" value="1"/>
</dbReference>
<sequence>MSVTAVPLRPIRKGSVLKLWLGLILLSLLAAGVAWAGTAHQVLQKTASGLQYRVIEEGEGASPTATDIALVTYTGRLPDGTVFDSNEGRQPTPMPLADGALVKGFTEGLKLMRKGAKYQFRIPPELGYGAEAQGSIPANSTLEFDVELLEFLPEATVRQMMMQQQMQQMQGGAPGAPGPEGIPGGPGGGQ</sequence>
<comment type="similarity">
    <text evidence="2 6">Belongs to the FKBP-type PPIase family.</text>
</comment>
<reference evidence="9 10" key="1">
    <citation type="submission" date="2018-03" db="EMBL/GenBank/DDBJ databases">
        <title>The draft genome of Sphingosinicella sp. GL-C-18.</title>
        <authorList>
            <person name="Liu L."/>
            <person name="Li L."/>
            <person name="Liang L."/>
            <person name="Zhang X."/>
            <person name="Wang T."/>
        </authorList>
    </citation>
    <scope>NUCLEOTIDE SEQUENCE [LARGE SCALE GENOMIC DNA]</scope>
    <source>
        <strain evidence="9 10">GL-C-18</strain>
    </source>
</reference>
<dbReference type="InterPro" id="IPR046357">
    <property type="entry name" value="PPIase_dom_sf"/>
</dbReference>
<dbReference type="Proteomes" id="UP000241167">
    <property type="component" value="Unassembled WGS sequence"/>
</dbReference>
<evidence type="ECO:0000313" key="10">
    <source>
        <dbReference type="Proteomes" id="UP000241167"/>
    </source>
</evidence>
<evidence type="ECO:0000256" key="4">
    <source>
        <dbReference type="ARBA" id="ARBA00023235"/>
    </source>
</evidence>
<evidence type="ECO:0000313" key="9">
    <source>
        <dbReference type="EMBL" id="PSJ37024.1"/>
    </source>
</evidence>
<dbReference type="SUPFAM" id="SSF54534">
    <property type="entry name" value="FKBP-like"/>
    <property type="match status" value="1"/>
</dbReference>
<dbReference type="GO" id="GO:0003755">
    <property type="term" value="F:peptidyl-prolyl cis-trans isomerase activity"/>
    <property type="evidence" value="ECO:0007669"/>
    <property type="project" value="UniProtKB-UniRule"/>
</dbReference>
<evidence type="ECO:0000256" key="5">
    <source>
        <dbReference type="PROSITE-ProRule" id="PRU00277"/>
    </source>
</evidence>
<comment type="catalytic activity">
    <reaction evidence="1 5 6">
        <text>[protein]-peptidylproline (omega=180) = [protein]-peptidylproline (omega=0)</text>
        <dbReference type="Rhea" id="RHEA:16237"/>
        <dbReference type="Rhea" id="RHEA-COMP:10747"/>
        <dbReference type="Rhea" id="RHEA-COMP:10748"/>
        <dbReference type="ChEBI" id="CHEBI:83833"/>
        <dbReference type="ChEBI" id="CHEBI:83834"/>
        <dbReference type="EC" id="5.2.1.8"/>
    </reaction>
</comment>
<feature type="region of interest" description="Disordered" evidence="7">
    <location>
        <begin position="165"/>
        <end position="190"/>
    </location>
</feature>
<proteinExistence type="inferred from homology"/>